<protein>
    <recommendedName>
        <fullName evidence="3">Phage protein Gp138 N-terminal domain-containing protein</fullName>
    </recommendedName>
</protein>
<dbReference type="RefSeq" id="WP_170083407.1">
    <property type="nucleotide sequence ID" value="NZ_WOWB01000001.1"/>
</dbReference>
<organism evidence="1 2">
    <name type="scientific">Haloarcula rubripromontorii</name>
    <dbReference type="NCBI Taxonomy" id="1705562"/>
    <lineage>
        <taxon>Archaea</taxon>
        <taxon>Methanobacteriati</taxon>
        <taxon>Methanobacteriota</taxon>
        <taxon>Stenosarchaea group</taxon>
        <taxon>Halobacteria</taxon>
        <taxon>Halobacteriales</taxon>
        <taxon>Haloarculaceae</taxon>
        <taxon>Haloarcula</taxon>
    </lineage>
</organism>
<sequence length="169" mass="17641">MKRTETAPQKDSTVSADAAIDEATLDAAIVTAAPDQDGDGPVTVTVQHTRVPSDEPIPIVPTVHGDGYVPPVGTPVLVAKTMKDDLVAIAMPTPKTNTSDLKAGERVLSHPASKSAVRFNEDGSLDIYGDGDIRINNGTEGIVTDVSTTTDGDGHVTDITVKRDNSILL</sequence>
<dbReference type="AlphaFoldDB" id="A0A847U1U1"/>
<evidence type="ECO:0000313" key="2">
    <source>
        <dbReference type="Proteomes" id="UP000610611"/>
    </source>
</evidence>
<comment type="caution">
    <text evidence="1">The sequence shown here is derived from an EMBL/GenBank/DDBJ whole genome shotgun (WGS) entry which is preliminary data.</text>
</comment>
<reference evidence="1" key="1">
    <citation type="submission" date="2019-12" db="EMBL/GenBank/DDBJ databases">
        <title>The whole-genome sequencing of Haloarcula japonica strain pws8.</title>
        <authorList>
            <person name="Verma D.K."/>
            <person name="Gopal K."/>
            <person name="Prasad E.S."/>
        </authorList>
    </citation>
    <scope>NUCLEOTIDE SEQUENCE</scope>
    <source>
        <strain evidence="1">Pws8</strain>
    </source>
</reference>
<dbReference type="Proteomes" id="UP000610611">
    <property type="component" value="Unassembled WGS sequence"/>
</dbReference>
<accession>A0A847U1U1</accession>
<name>A0A847U1U1_9EURY</name>
<gene>
    <name evidence="1" type="ORF">GOC83_09885</name>
</gene>
<evidence type="ECO:0000313" key="1">
    <source>
        <dbReference type="EMBL" id="NLV06437.1"/>
    </source>
</evidence>
<proteinExistence type="predicted"/>
<evidence type="ECO:0008006" key="3">
    <source>
        <dbReference type="Google" id="ProtNLM"/>
    </source>
</evidence>
<dbReference type="EMBL" id="WOWB01000001">
    <property type="protein sequence ID" value="NLV06437.1"/>
    <property type="molecule type" value="Genomic_DNA"/>
</dbReference>